<keyword evidence="1" id="KW-0805">Transcription regulation</keyword>
<evidence type="ECO:0000256" key="2">
    <source>
        <dbReference type="ARBA" id="ARBA00023125"/>
    </source>
</evidence>
<dbReference type="InterPro" id="IPR001647">
    <property type="entry name" value="HTH_TetR"/>
</dbReference>
<proteinExistence type="predicted"/>
<evidence type="ECO:0000256" key="1">
    <source>
        <dbReference type="ARBA" id="ARBA00023015"/>
    </source>
</evidence>
<dbReference type="AlphaFoldDB" id="A0A3M0CGU9"/>
<name>A0A3M0CGU9_9PROT</name>
<dbReference type="SUPFAM" id="SSF46689">
    <property type="entry name" value="Homeodomain-like"/>
    <property type="match status" value="1"/>
</dbReference>
<keyword evidence="8" id="KW-1185">Reference proteome</keyword>
<evidence type="ECO:0000256" key="5">
    <source>
        <dbReference type="SAM" id="MobiDB-lite"/>
    </source>
</evidence>
<feature type="DNA-binding region" description="H-T-H motif" evidence="4">
    <location>
        <begin position="26"/>
        <end position="45"/>
    </location>
</feature>
<keyword evidence="2 4" id="KW-0238">DNA-binding</keyword>
<dbReference type="InterPro" id="IPR036271">
    <property type="entry name" value="Tet_transcr_reg_TetR-rel_C_sf"/>
</dbReference>
<evidence type="ECO:0000259" key="6">
    <source>
        <dbReference type="PROSITE" id="PS50977"/>
    </source>
</evidence>
<dbReference type="EMBL" id="REFR01000011">
    <property type="protein sequence ID" value="RMB08017.1"/>
    <property type="molecule type" value="Genomic_DNA"/>
</dbReference>
<dbReference type="PRINTS" id="PR00455">
    <property type="entry name" value="HTHTETR"/>
</dbReference>
<evidence type="ECO:0000256" key="3">
    <source>
        <dbReference type="ARBA" id="ARBA00023163"/>
    </source>
</evidence>
<dbReference type="PANTHER" id="PTHR47506:SF1">
    <property type="entry name" value="HTH-TYPE TRANSCRIPTIONAL REGULATOR YJDC"/>
    <property type="match status" value="1"/>
</dbReference>
<dbReference type="PROSITE" id="PS50977">
    <property type="entry name" value="HTH_TETR_2"/>
    <property type="match status" value="1"/>
</dbReference>
<dbReference type="Proteomes" id="UP000271227">
    <property type="component" value="Unassembled WGS sequence"/>
</dbReference>
<reference evidence="7 8" key="1">
    <citation type="submission" date="2018-10" db="EMBL/GenBank/DDBJ databases">
        <title>Genomic Encyclopedia of Archaeal and Bacterial Type Strains, Phase II (KMG-II): from individual species to whole genera.</title>
        <authorList>
            <person name="Goeker M."/>
        </authorList>
    </citation>
    <scope>NUCLEOTIDE SEQUENCE [LARGE SCALE GENOMIC DNA]</scope>
    <source>
        <strain evidence="7 8">DSM 25217</strain>
    </source>
</reference>
<evidence type="ECO:0000313" key="7">
    <source>
        <dbReference type="EMBL" id="RMB08017.1"/>
    </source>
</evidence>
<dbReference type="SUPFAM" id="SSF48498">
    <property type="entry name" value="Tetracyclin repressor-like, C-terminal domain"/>
    <property type="match status" value="1"/>
</dbReference>
<dbReference type="Pfam" id="PF00440">
    <property type="entry name" value="TetR_N"/>
    <property type="match status" value="1"/>
</dbReference>
<feature type="compositionally biased region" description="Basic and acidic residues" evidence="5">
    <location>
        <begin position="194"/>
        <end position="206"/>
    </location>
</feature>
<evidence type="ECO:0000313" key="8">
    <source>
        <dbReference type="Proteomes" id="UP000271227"/>
    </source>
</evidence>
<gene>
    <name evidence="7" type="ORF">BXY39_2112</name>
</gene>
<accession>A0A3M0CGU9</accession>
<dbReference type="Gene3D" id="1.10.357.10">
    <property type="entry name" value="Tetracycline Repressor, domain 2"/>
    <property type="match status" value="1"/>
</dbReference>
<dbReference type="RefSeq" id="WP_211332192.1">
    <property type="nucleotide sequence ID" value="NZ_REFR01000011.1"/>
</dbReference>
<evidence type="ECO:0000256" key="4">
    <source>
        <dbReference type="PROSITE-ProRule" id="PRU00335"/>
    </source>
</evidence>
<dbReference type="PANTHER" id="PTHR47506">
    <property type="entry name" value="TRANSCRIPTIONAL REGULATORY PROTEIN"/>
    <property type="match status" value="1"/>
</dbReference>
<feature type="region of interest" description="Disordered" evidence="5">
    <location>
        <begin position="167"/>
        <end position="219"/>
    </location>
</feature>
<keyword evidence="3" id="KW-0804">Transcription</keyword>
<sequence>MAHYTDKTILDTAEQMIRRRGYHGFSFRDVAEAVGIKSASVHYHYPTKTRLAVAVVERYSRRFLKGLGPADAQAPEAHAVLARYRAAYRQALTGGRMCPCGMLAAERDGLPDAVRRAVRRFFTHNRDWLADALARTAEHEGTARTRLETQALAVIAGLEGAMLLARGLEDDPEGGPGHGTGDGTEGGSGDDPGDGDRAKDRDRAHAGETALFDRAAPAP</sequence>
<feature type="domain" description="HTH tetR-type" evidence="6">
    <location>
        <begin position="3"/>
        <end position="63"/>
    </location>
</feature>
<dbReference type="InterPro" id="IPR009057">
    <property type="entry name" value="Homeodomain-like_sf"/>
</dbReference>
<organism evidence="7 8">
    <name type="scientific">Eilatimonas milleporae</name>
    <dbReference type="NCBI Taxonomy" id="911205"/>
    <lineage>
        <taxon>Bacteria</taxon>
        <taxon>Pseudomonadati</taxon>
        <taxon>Pseudomonadota</taxon>
        <taxon>Alphaproteobacteria</taxon>
        <taxon>Kordiimonadales</taxon>
        <taxon>Kordiimonadaceae</taxon>
        <taxon>Eilatimonas</taxon>
    </lineage>
</organism>
<dbReference type="GO" id="GO:0003677">
    <property type="term" value="F:DNA binding"/>
    <property type="evidence" value="ECO:0007669"/>
    <property type="project" value="UniProtKB-UniRule"/>
</dbReference>
<dbReference type="Pfam" id="PF21993">
    <property type="entry name" value="TetR_C_13_2"/>
    <property type="match status" value="1"/>
</dbReference>
<dbReference type="InterPro" id="IPR054156">
    <property type="entry name" value="YxaF_TetR_C"/>
</dbReference>
<feature type="compositionally biased region" description="Gly residues" evidence="5">
    <location>
        <begin position="174"/>
        <end position="190"/>
    </location>
</feature>
<protein>
    <submittedName>
        <fullName evidence="7">TetR family transcriptional regulator</fullName>
    </submittedName>
</protein>
<dbReference type="InParanoid" id="A0A3M0CGU9"/>
<dbReference type="FunCoup" id="A0A3M0CGU9">
    <property type="interactions" value="2"/>
</dbReference>
<comment type="caution">
    <text evidence="7">The sequence shown here is derived from an EMBL/GenBank/DDBJ whole genome shotgun (WGS) entry which is preliminary data.</text>
</comment>